<dbReference type="Pfam" id="PF25191">
    <property type="entry name" value="DUF7832"/>
    <property type="match status" value="1"/>
</dbReference>
<evidence type="ECO:0000259" key="1">
    <source>
        <dbReference type="Pfam" id="PF25191"/>
    </source>
</evidence>
<evidence type="ECO:0000313" key="3">
    <source>
        <dbReference type="Proteomes" id="UP000502415"/>
    </source>
</evidence>
<dbReference type="Proteomes" id="UP000502415">
    <property type="component" value="Chromosome"/>
</dbReference>
<sequence length="142" mass="16104">MKYDDASWHVGGDFPKELPPEAGATHIGMFAAWCMLNGLAGELHEVELDDDLQHLRQRKVTPGAWFIAACDGKLVDEDLNDEGNDFAKSYYNDAQPNYLSDLTRAVGDRLPSPYHLPDSWDIYDQLAPLLTFRYGEWKQQNS</sequence>
<name>A0A7Z2ZRN6_9BURK</name>
<dbReference type="AlphaFoldDB" id="A0A7Z2ZRN6"/>
<accession>A0A7Z2ZRN6</accession>
<proteinExistence type="predicted"/>
<reference evidence="2 3" key="1">
    <citation type="submission" date="2020-04" db="EMBL/GenBank/DDBJ databases">
        <title>Genome sequencing of novel species.</title>
        <authorList>
            <person name="Heo J."/>
            <person name="Kim S.-J."/>
            <person name="Kim J.-S."/>
            <person name="Hong S.-B."/>
            <person name="Kwon S.-W."/>
        </authorList>
    </citation>
    <scope>NUCLEOTIDE SEQUENCE [LARGE SCALE GENOMIC DNA]</scope>
    <source>
        <strain evidence="2 3">GN2-R2</strain>
    </source>
</reference>
<organism evidence="2 3">
    <name type="scientific">Massilia forsythiae</name>
    <dbReference type="NCBI Taxonomy" id="2728020"/>
    <lineage>
        <taxon>Bacteria</taxon>
        <taxon>Pseudomonadati</taxon>
        <taxon>Pseudomonadota</taxon>
        <taxon>Betaproteobacteria</taxon>
        <taxon>Burkholderiales</taxon>
        <taxon>Oxalobacteraceae</taxon>
        <taxon>Telluria group</taxon>
        <taxon>Massilia</taxon>
    </lineage>
</organism>
<keyword evidence="3" id="KW-1185">Reference proteome</keyword>
<dbReference type="EMBL" id="CP051685">
    <property type="protein sequence ID" value="QJD99378.1"/>
    <property type="molecule type" value="Genomic_DNA"/>
</dbReference>
<dbReference type="RefSeq" id="WP_169434273.1">
    <property type="nucleotide sequence ID" value="NZ_CP051685.1"/>
</dbReference>
<evidence type="ECO:0000313" key="2">
    <source>
        <dbReference type="EMBL" id="QJD99378.1"/>
    </source>
</evidence>
<protein>
    <recommendedName>
        <fullName evidence="1">DUF7832 domain-containing protein</fullName>
    </recommendedName>
</protein>
<dbReference type="InterPro" id="IPR057154">
    <property type="entry name" value="DUF7832"/>
</dbReference>
<gene>
    <name evidence="2" type="ORF">HH212_04465</name>
</gene>
<dbReference type="KEGG" id="mfy:HH212_04465"/>
<feature type="domain" description="DUF7832" evidence="1">
    <location>
        <begin position="2"/>
        <end position="115"/>
    </location>
</feature>